<dbReference type="InterPro" id="IPR036402">
    <property type="entry name" value="EF-Ts_dimer_sf"/>
</dbReference>
<evidence type="ECO:0000313" key="1">
    <source>
        <dbReference type="EMBL" id="ABP00383.1"/>
    </source>
</evidence>
<sequence>MPLMVYHCNLKAQKRIRLIYRCIRFFLHYNLETQKKQAFMIDDSLTIEKLLSTQNSQLLDAVRYTVGEGIEKVVTDFAAEVAQQMNK</sequence>
<dbReference type="Gene3D" id="3.30.479.20">
    <property type="entry name" value="Elongation factor Ts, dimerisation domain"/>
    <property type="match status" value="1"/>
</dbReference>
<proteinExistence type="predicted"/>
<dbReference type="Proteomes" id="UP000000549">
    <property type="component" value="Chromosome"/>
</dbReference>
<keyword evidence="2" id="KW-1185">Reference proteome</keyword>
<dbReference type="EMBL" id="AE017245">
    <property type="protein sequence ID" value="ABP00383.1"/>
    <property type="molecule type" value="Genomic_DNA"/>
</dbReference>
<dbReference type="eggNOG" id="ENOG5031ZIW">
    <property type="taxonomic scope" value="Bacteria"/>
</dbReference>
<organism evidence="1 2">
    <name type="scientific">Mycoplasmopsis synoviae (strain 53)</name>
    <name type="common">Mycoplasma synoviae</name>
    <dbReference type="NCBI Taxonomy" id="262723"/>
    <lineage>
        <taxon>Bacteria</taxon>
        <taxon>Bacillati</taxon>
        <taxon>Mycoplasmatota</taxon>
        <taxon>Mycoplasmoidales</taxon>
        <taxon>Metamycoplasmataceae</taxon>
        <taxon>Mycoplasmopsis</taxon>
    </lineage>
</organism>
<dbReference type="KEGG" id="msy:MS53_0711"/>
<dbReference type="AlphaFoldDB" id="A4Q811"/>
<evidence type="ECO:0008006" key="3">
    <source>
        <dbReference type="Google" id="ProtNLM"/>
    </source>
</evidence>
<evidence type="ECO:0000313" key="2">
    <source>
        <dbReference type="Proteomes" id="UP000000549"/>
    </source>
</evidence>
<protein>
    <recommendedName>
        <fullName evidence="3">Elongation factor Ts</fullName>
    </recommendedName>
</protein>
<name>A4Q811_MYCS5</name>
<gene>
    <name evidence="1" type="ordered locus">MS53_0711</name>
</gene>
<accession>A4Q811</accession>
<dbReference type="SUPFAM" id="SSF54713">
    <property type="entry name" value="Elongation factor Ts (EF-Ts), dimerisation domain"/>
    <property type="match status" value="1"/>
</dbReference>
<dbReference type="HOGENOM" id="CLU_2480038_0_0_14"/>
<reference evidence="1 2" key="1">
    <citation type="journal article" date="2005" name="J. Bacteriol.">
        <title>Swine and poultry pathogens: the complete genome sequences of two strains of Mycoplasma hyopneumoniae and a strain of Mycoplasma synoviae.</title>
        <authorList>
            <person name="Vasconcelos A.T."/>
            <person name="Ferreira H.B."/>
            <person name="Bizarro C.V."/>
            <person name="Bonatto S.L."/>
            <person name="Carvalho M.O."/>
            <person name="Pinto P.M."/>
            <person name="Almeida D.F."/>
            <person name="Almeida L.G."/>
            <person name="Almeida R."/>
            <person name="Alves-Filho L."/>
            <person name="Assuncao E.N."/>
            <person name="Azevedo V.A."/>
            <person name="Bogo M.R."/>
            <person name="Brigido M.M."/>
            <person name="Brocchi M."/>
            <person name="Burity H.A."/>
            <person name="Camargo A.A."/>
            <person name="Camargo S.S."/>
            <person name="Carepo M.S."/>
            <person name="Carraro D.M."/>
            <person name="de Mattos Cascardo J.C."/>
            <person name="Castro L.A."/>
            <person name="Cavalcanti G."/>
            <person name="Chemale G."/>
            <person name="Collevatti R.G."/>
            <person name="Cunha C.W."/>
            <person name="Dallagiovanna B."/>
            <person name="Dambros B.P."/>
            <person name="Dellagostin O.A."/>
            <person name="Falcao C."/>
            <person name="Fantinatti-Garboggini F."/>
            <person name="Felipe M.S."/>
            <person name="Fiorentin L."/>
            <person name="Franco G.R."/>
            <person name="Freitas N.S."/>
            <person name="Frias D."/>
            <person name="Grangeiro T.B."/>
            <person name="Grisard E.C."/>
            <person name="Guimaraes C.T."/>
            <person name="Hungria M."/>
            <person name="Jardim S.N."/>
            <person name="Krieger M.A."/>
            <person name="Laurino J.P."/>
            <person name="Lima L.F."/>
            <person name="Lopes M.I."/>
            <person name="Loreto E.L."/>
            <person name="Madeira H.M."/>
            <person name="Manfio G.P."/>
            <person name="Maranhao A.Q."/>
            <person name="Martinkovics C.T."/>
            <person name="Medeiros S.R."/>
            <person name="Moreira M.A."/>
            <person name="Neiva M."/>
            <person name="Ramalho-Neto C.E."/>
            <person name="Nicolas M.F."/>
            <person name="Oliveira S.C."/>
            <person name="Paixao R.F."/>
            <person name="Pedrosa F.O."/>
            <person name="Pena S.D."/>
            <person name="Pereira M."/>
            <person name="Pereira-Ferrari L."/>
            <person name="Piffer I."/>
            <person name="Pinto L.S."/>
            <person name="Potrich D.P."/>
            <person name="Salim A.C."/>
            <person name="Santos F.R."/>
            <person name="Schmitt R."/>
            <person name="Schneider M.P."/>
            <person name="Schrank A."/>
            <person name="Schrank I.S."/>
            <person name="Schuck A.F."/>
            <person name="Seuanez H.N."/>
            <person name="Silva D.W."/>
            <person name="Silva R."/>
            <person name="Silva S.C."/>
            <person name="Soares C.M."/>
            <person name="Souza K.R."/>
            <person name="Souza R.C."/>
            <person name="Staats C.C."/>
            <person name="Steffens M.B."/>
            <person name="Teixeira S.M."/>
            <person name="Urmenyi T.P."/>
            <person name="Vainstein M.H."/>
            <person name="Zuccherato L.W."/>
            <person name="Simpson A.J."/>
            <person name="Zaha A."/>
        </authorList>
    </citation>
    <scope>NUCLEOTIDE SEQUENCE [LARGE SCALE GENOMIC DNA]</scope>
    <source>
        <strain evidence="1 2">53</strain>
    </source>
</reference>
<dbReference type="STRING" id="262723.MS53_0711"/>